<dbReference type="GO" id="GO:0003676">
    <property type="term" value="F:nucleic acid binding"/>
    <property type="evidence" value="ECO:0007669"/>
    <property type="project" value="InterPro"/>
</dbReference>
<reference evidence="1" key="1">
    <citation type="submission" date="2020-07" db="EMBL/GenBank/DDBJ databases">
        <authorList>
            <person name="Nieuwenhuis M."/>
            <person name="Van De Peppel L.J.J."/>
        </authorList>
    </citation>
    <scope>NUCLEOTIDE SEQUENCE</scope>
    <source>
        <strain evidence="1">AP01</strain>
        <tissue evidence="1">Mycelium</tissue>
    </source>
</reference>
<dbReference type="OrthoDB" id="446925at2759"/>
<dbReference type="SUPFAM" id="SSF53098">
    <property type="entry name" value="Ribonuclease H-like"/>
    <property type="match status" value="1"/>
</dbReference>
<reference evidence="1" key="2">
    <citation type="submission" date="2021-10" db="EMBL/GenBank/DDBJ databases">
        <title>Phylogenomics reveals ancestral predisposition of the termite-cultivated fungus Termitomyces towards a domesticated lifestyle.</title>
        <authorList>
            <person name="Auxier B."/>
            <person name="Grum-Grzhimaylo A."/>
            <person name="Cardenas M.E."/>
            <person name="Lodge J.D."/>
            <person name="Laessoe T."/>
            <person name="Pedersen O."/>
            <person name="Smith M.E."/>
            <person name="Kuyper T.W."/>
            <person name="Franco-Molano E.A."/>
            <person name="Baroni T.J."/>
            <person name="Aanen D.K."/>
        </authorList>
    </citation>
    <scope>NUCLEOTIDE SEQUENCE</scope>
    <source>
        <strain evidence="1">AP01</strain>
        <tissue evidence="1">Mycelium</tissue>
    </source>
</reference>
<feature type="non-terminal residue" evidence="1">
    <location>
        <position position="1"/>
    </location>
</feature>
<gene>
    <name evidence="1" type="ORF">DXG03_006452</name>
</gene>
<accession>A0A9P7K2H3</accession>
<dbReference type="Proteomes" id="UP000775547">
    <property type="component" value="Unassembled WGS sequence"/>
</dbReference>
<dbReference type="InterPro" id="IPR036397">
    <property type="entry name" value="RNaseH_sf"/>
</dbReference>
<proteinExistence type="predicted"/>
<protein>
    <submittedName>
        <fullName evidence="1">Uncharacterized protein</fullName>
    </submittedName>
</protein>
<keyword evidence="2" id="KW-1185">Reference proteome</keyword>
<sequence length="207" mass="23543">VQQTRKILIPPIVDTPMPLFSKIYVDTIYLLASGSFKMVIQGCCSLAHYPEFHVLHWETTAILGEWIYQDIICHWGRLQKIITNNSSAVIKVATYLAKKYHIHHIRISGYNSCSNGIMEQPHFDIHQAMFNTANGVQSKWHSTIYAVFWAERIMVQKCMGCSPYYAATGTHLLLLLDIMESTYLQPPPDSILSTTNLIAHHAIALQK</sequence>
<dbReference type="InterPro" id="IPR012337">
    <property type="entry name" value="RNaseH-like_sf"/>
</dbReference>
<name>A0A9P7K2H3_9AGAR</name>
<comment type="caution">
    <text evidence="1">The sequence shown here is derived from an EMBL/GenBank/DDBJ whole genome shotgun (WGS) entry which is preliminary data.</text>
</comment>
<evidence type="ECO:0000313" key="1">
    <source>
        <dbReference type="EMBL" id="KAG5633960.1"/>
    </source>
</evidence>
<dbReference type="Gene3D" id="3.30.420.10">
    <property type="entry name" value="Ribonuclease H-like superfamily/Ribonuclease H"/>
    <property type="match status" value="1"/>
</dbReference>
<dbReference type="EMBL" id="JABCKV010004233">
    <property type="protein sequence ID" value="KAG5633960.1"/>
    <property type="molecule type" value="Genomic_DNA"/>
</dbReference>
<evidence type="ECO:0000313" key="2">
    <source>
        <dbReference type="Proteomes" id="UP000775547"/>
    </source>
</evidence>
<organism evidence="1 2">
    <name type="scientific">Asterophora parasitica</name>
    <dbReference type="NCBI Taxonomy" id="117018"/>
    <lineage>
        <taxon>Eukaryota</taxon>
        <taxon>Fungi</taxon>
        <taxon>Dikarya</taxon>
        <taxon>Basidiomycota</taxon>
        <taxon>Agaricomycotina</taxon>
        <taxon>Agaricomycetes</taxon>
        <taxon>Agaricomycetidae</taxon>
        <taxon>Agaricales</taxon>
        <taxon>Tricholomatineae</taxon>
        <taxon>Lyophyllaceae</taxon>
        <taxon>Asterophora</taxon>
    </lineage>
</organism>
<dbReference type="AlphaFoldDB" id="A0A9P7K2H3"/>